<evidence type="ECO:0000313" key="2">
    <source>
        <dbReference type="EMBL" id="CAD7281556.1"/>
    </source>
</evidence>
<feature type="compositionally biased region" description="Basic and acidic residues" evidence="1">
    <location>
        <begin position="194"/>
        <end position="204"/>
    </location>
</feature>
<name>A0A7R9GGH3_9CRUS</name>
<evidence type="ECO:0000313" key="3">
    <source>
        <dbReference type="Proteomes" id="UP000678499"/>
    </source>
</evidence>
<reference evidence="2" key="1">
    <citation type="submission" date="2020-11" db="EMBL/GenBank/DDBJ databases">
        <authorList>
            <person name="Tran Van P."/>
        </authorList>
    </citation>
    <scope>NUCLEOTIDE SEQUENCE</scope>
</reference>
<dbReference type="Proteomes" id="UP000678499">
    <property type="component" value="Unassembled WGS sequence"/>
</dbReference>
<keyword evidence="3" id="KW-1185">Reference proteome</keyword>
<gene>
    <name evidence="2" type="ORF">NMOB1V02_LOCUS9200</name>
</gene>
<feature type="region of interest" description="Disordered" evidence="1">
    <location>
        <begin position="160"/>
        <end position="211"/>
    </location>
</feature>
<dbReference type="EMBL" id="CAJPEX010002970">
    <property type="protein sequence ID" value="CAG0921708.1"/>
    <property type="molecule type" value="Genomic_DNA"/>
</dbReference>
<organism evidence="2">
    <name type="scientific">Notodromas monacha</name>
    <dbReference type="NCBI Taxonomy" id="399045"/>
    <lineage>
        <taxon>Eukaryota</taxon>
        <taxon>Metazoa</taxon>
        <taxon>Ecdysozoa</taxon>
        <taxon>Arthropoda</taxon>
        <taxon>Crustacea</taxon>
        <taxon>Oligostraca</taxon>
        <taxon>Ostracoda</taxon>
        <taxon>Podocopa</taxon>
        <taxon>Podocopida</taxon>
        <taxon>Cypridocopina</taxon>
        <taxon>Cypridoidea</taxon>
        <taxon>Cyprididae</taxon>
        <taxon>Notodromas</taxon>
    </lineage>
</organism>
<dbReference type="AlphaFoldDB" id="A0A7R9GGH3"/>
<dbReference type="EMBL" id="OA885007">
    <property type="protein sequence ID" value="CAD7281556.1"/>
    <property type="molecule type" value="Genomic_DNA"/>
</dbReference>
<protein>
    <submittedName>
        <fullName evidence="2">Uncharacterized protein</fullName>
    </submittedName>
</protein>
<feature type="compositionally biased region" description="Low complexity" evidence="1">
    <location>
        <begin position="167"/>
        <end position="192"/>
    </location>
</feature>
<accession>A0A7R9GGH3</accession>
<sequence length="240" mass="25273">MHSRGAAALKDKFGGGHINASLHREKDPKSNAVKSVFRKEFRDSQGRLRGFQQAHSVVHAVNTSAVNGSMPFLLPPGGRHLDENGFNIGNIMDKIREFHQSLFGAGAGGDGGGGPIFGGMGADGNGTGIAFALVCSLVMAQCAPTRNTAIETHINDILTLSDEKPGSNNKSNNTSCCSSDPKGSSNSSSNKSTNFDDFREDKGSAKKSGPTVDQILQLKRLLEKKGIKFSVAQSANAKQG</sequence>
<evidence type="ECO:0000256" key="1">
    <source>
        <dbReference type="SAM" id="MobiDB-lite"/>
    </source>
</evidence>
<proteinExistence type="predicted"/>